<dbReference type="GO" id="GO:0060070">
    <property type="term" value="P:canonical Wnt signaling pathway"/>
    <property type="evidence" value="ECO:0007669"/>
    <property type="project" value="TreeGrafter"/>
</dbReference>
<dbReference type="PROSITE" id="PS50189">
    <property type="entry name" value="NTR"/>
    <property type="match status" value="1"/>
</dbReference>
<evidence type="ECO:0000256" key="3">
    <source>
        <dbReference type="ARBA" id="ARBA00010054"/>
    </source>
</evidence>
<accession>Q90ZA6</accession>
<feature type="chain" id="PRO_5004318596" evidence="13">
    <location>
        <begin position="21"/>
        <end position="284"/>
    </location>
</feature>
<evidence type="ECO:0000256" key="6">
    <source>
        <dbReference type="ARBA" id="ARBA00022687"/>
    </source>
</evidence>
<dbReference type="InterPro" id="IPR036790">
    <property type="entry name" value="Frizzled_dom_sf"/>
</dbReference>
<evidence type="ECO:0000256" key="8">
    <source>
        <dbReference type="ARBA" id="ARBA00022782"/>
    </source>
</evidence>
<evidence type="ECO:0000256" key="4">
    <source>
        <dbReference type="ARBA" id="ARBA00022473"/>
    </source>
</evidence>
<organism evidence="16">
    <name type="scientific">Ambystoma mexicanum</name>
    <name type="common">Axolotl</name>
    <dbReference type="NCBI Taxonomy" id="8296"/>
    <lineage>
        <taxon>Eukaryota</taxon>
        <taxon>Metazoa</taxon>
        <taxon>Chordata</taxon>
        <taxon>Craniata</taxon>
        <taxon>Vertebrata</taxon>
        <taxon>Euteleostomi</taxon>
        <taxon>Amphibia</taxon>
        <taxon>Batrachia</taxon>
        <taxon>Caudata</taxon>
        <taxon>Salamandroidea</taxon>
        <taxon>Ambystomatidae</taxon>
        <taxon>Ambystoma</taxon>
    </lineage>
</organism>
<dbReference type="Gene3D" id="1.10.2000.10">
    <property type="entry name" value="Frizzled cysteine-rich domain"/>
    <property type="match status" value="1"/>
</dbReference>
<keyword evidence="5" id="KW-0964">Secreted</keyword>
<dbReference type="CDD" id="cd07452">
    <property type="entry name" value="CRD_sizzled"/>
    <property type="match status" value="1"/>
</dbReference>
<dbReference type="PROSITE" id="PS50038">
    <property type="entry name" value="FZ"/>
    <property type="match status" value="1"/>
</dbReference>
<dbReference type="GO" id="GO:0030154">
    <property type="term" value="P:cell differentiation"/>
    <property type="evidence" value="ECO:0007669"/>
    <property type="project" value="UniProtKB-KW"/>
</dbReference>
<keyword evidence="11" id="KW-0807">Transducer</keyword>
<comment type="similarity">
    <text evidence="3">Belongs to the secreted frizzled-related protein (sFRP) family.</text>
</comment>
<evidence type="ECO:0000256" key="12">
    <source>
        <dbReference type="PROSITE-ProRule" id="PRU00090"/>
    </source>
</evidence>
<evidence type="ECO:0000256" key="2">
    <source>
        <dbReference type="ARBA" id="ARBA00004651"/>
    </source>
</evidence>
<evidence type="ECO:0000256" key="7">
    <source>
        <dbReference type="ARBA" id="ARBA00022729"/>
    </source>
</evidence>
<keyword evidence="9" id="KW-0297">G-protein coupled receptor</keyword>
<keyword evidence="4" id="KW-0217">Developmental protein</keyword>
<feature type="disulfide bond" evidence="12">
    <location>
        <begin position="39"/>
        <end position="85"/>
    </location>
</feature>
<name>Q90ZA6_AMBME</name>
<evidence type="ECO:0000256" key="1">
    <source>
        <dbReference type="ARBA" id="ARBA00004613"/>
    </source>
</evidence>
<keyword evidence="9" id="KW-0675">Receptor</keyword>
<feature type="domain" description="FZ" evidence="14">
    <location>
        <begin position="24"/>
        <end position="141"/>
    </location>
</feature>
<protein>
    <submittedName>
        <fullName evidence="16">Axszl</fullName>
    </submittedName>
</protein>
<dbReference type="Pfam" id="PF01392">
    <property type="entry name" value="Fz"/>
    <property type="match status" value="1"/>
</dbReference>
<gene>
    <name evidence="16" type="primary">szl</name>
</gene>
<keyword evidence="8" id="KW-0221">Differentiation</keyword>
<evidence type="ECO:0000256" key="13">
    <source>
        <dbReference type="SAM" id="SignalP"/>
    </source>
</evidence>
<dbReference type="GO" id="GO:0017147">
    <property type="term" value="F:Wnt-protein binding"/>
    <property type="evidence" value="ECO:0007669"/>
    <property type="project" value="TreeGrafter"/>
</dbReference>
<evidence type="ECO:0000259" key="15">
    <source>
        <dbReference type="PROSITE" id="PS50189"/>
    </source>
</evidence>
<keyword evidence="6" id="KW-0879">Wnt signaling pathway</keyword>
<dbReference type="InterPro" id="IPR001134">
    <property type="entry name" value="Netrin_domain"/>
</dbReference>
<dbReference type="InterPro" id="IPR041772">
    <property type="entry name" value="Sizzled_CRD"/>
</dbReference>
<evidence type="ECO:0000256" key="9">
    <source>
        <dbReference type="ARBA" id="ARBA00023040"/>
    </source>
</evidence>
<dbReference type="MEROPS" id="I93.001"/>
<dbReference type="AlphaFoldDB" id="Q90ZA6"/>
<dbReference type="GO" id="GO:0035567">
    <property type="term" value="P:non-canonical Wnt signaling pathway"/>
    <property type="evidence" value="ECO:0007669"/>
    <property type="project" value="TreeGrafter"/>
</dbReference>
<dbReference type="PANTHER" id="PTHR11309">
    <property type="entry name" value="FRIZZLED"/>
    <property type="match status" value="1"/>
</dbReference>
<dbReference type="CDD" id="cd03580">
    <property type="entry name" value="NTR_Sfrp1_like"/>
    <property type="match status" value="1"/>
</dbReference>
<dbReference type="SMART" id="SM00063">
    <property type="entry name" value="FRI"/>
    <property type="match status" value="1"/>
</dbReference>
<evidence type="ECO:0000259" key="14">
    <source>
        <dbReference type="PROSITE" id="PS50038"/>
    </source>
</evidence>
<dbReference type="EMBL" id="AF308868">
    <property type="protein sequence ID" value="AAK58842.1"/>
    <property type="molecule type" value="mRNA"/>
</dbReference>
<sequence>MPSPARALFRLACLLGLCAAFDIQLSTKCVPVPREMGLCQDVGYSEMRLPNLLGQRSVAEVLPSSAQWLRLLHTGCHPHARTFLCSLFAPICLDTFIQPCRSMCVSVRDSCAPVLACHGQSWPESLDCDRFPAGEGMCLASISKEDQYIYREFPKPTCQECPGPEDVASQKIVLESFCDNNFAVKVKLAKRKTAGGEQEYELEGQVEFINQGLLLPYDTRNLVQQWLLINENCAQKMTRSNRPMVYVMVGDVQRGNVMLNRLFHWHRRDSQLALAIRKWRHHKC</sequence>
<keyword evidence="10 12" id="KW-1015">Disulfide bond</keyword>
<feature type="signal peptide" evidence="13">
    <location>
        <begin position="1"/>
        <end position="20"/>
    </location>
</feature>
<dbReference type="FunFam" id="1.10.2000.10:FF:000001">
    <property type="entry name" value="secreted frizzled-related protein 2"/>
    <property type="match status" value="1"/>
</dbReference>
<evidence type="ECO:0000256" key="5">
    <source>
        <dbReference type="ARBA" id="ARBA00022525"/>
    </source>
</evidence>
<evidence type="ECO:0000313" key="16">
    <source>
        <dbReference type="EMBL" id="AAK58842.1"/>
    </source>
</evidence>
<feature type="domain" description="NTR" evidence="15">
    <location>
        <begin position="158"/>
        <end position="284"/>
    </location>
</feature>
<keyword evidence="7 13" id="KW-0732">Signal</keyword>
<dbReference type="InterPro" id="IPR020067">
    <property type="entry name" value="Frizzled_dom"/>
</dbReference>
<feature type="disulfide bond" evidence="12">
    <location>
        <begin position="104"/>
        <end position="128"/>
    </location>
</feature>
<dbReference type="GO" id="GO:0004930">
    <property type="term" value="F:G protein-coupled receptor activity"/>
    <property type="evidence" value="ECO:0007669"/>
    <property type="project" value="UniProtKB-KW"/>
</dbReference>
<evidence type="ECO:0000256" key="10">
    <source>
        <dbReference type="ARBA" id="ARBA00023157"/>
    </source>
</evidence>
<dbReference type="SUPFAM" id="SSF63501">
    <property type="entry name" value="Frizzled cysteine-rich domain"/>
    <property type="match status" value="1"/>
</dbReference>
<dbReference type="GO" id="GO:0005615">
    <property type="term" value="C:extracellular space"/>
    <property type="evidence" value="ECO:0007669"/>
    <property type="project" value="TreeGrafter"/>
</dbReference>
<comment type="caution">
    <text evidence="12">Lacks conserved residue(s) required for the propagation of feature annotation.</text>
</comment>
<dbReference type="InterPro" id="IPR015526">
    <property type="entry name" value="Frizzled/SFRP"/>
</dbReference>
<dbReference type="GO" id="GO:0005886">
    <property type="term" value="C:plasma membrane"/>
    <property type="evidence" value="ECO:0007669"/>
    <property type="project" value="UniProtKB-SubCell"/>
</dbReference>
<evidence type="ECO:0000256" key="11">
    <source>
        <dbReference type="ARBA" id="ARBA00023224"/>
    </source>
</evidence>
<reference evidence="16" key="1">
    <citation type="journal article" date="2001" name="Dev. Genes Evol.">
        <title>Expression of Axwnt-8 and Axszl in the urodele, axolotl: comparison with Xenopus.</title>
        <authorList>
            <person name="Bachvarova R.F."/>
            <person name="Masi T."/>
            <person name="Hall L."/>
            <person name="Johnson A.D."/>
        </authorList>
    </citation>
    <scope>NUCLEOTIDE SEQUENCE</scope>
</reference>
<comment type="subcellular location">
    <subcellularLocation>
        <location evidence="2">Cell membrane</location>
        <topology evidence="2">Multi-pass membrane protein</topology>
    </subcellularLocation>
    <subcellularLocation>
        <location evidence="1">Secreted</location>
    </subcellularLocation>
</comment>
<dbReference type="PANTHER" id="PTHR11309:SF11">
    <property type="entry name" value="SECRETED FRIZZLED-RELATED PROTEIN 2"/>
    <property type="match status" value="1"/>
</dbReference>
<proteinExistence type="evidence at transcript level"/>